<feature type="compositionally biased region" description="Low complexity" evidence="1">
    <location>
        <begin position="333"/>
        <end position="347"/>
    </location>
</feature>
<feature type="region of interest" description="Disordered" evidence="1">
    <location>
        <begin position="425"/>
        <end position="481"/>
    </location>
</feature>
<reference evidence="3 4" key="1">
    <citation type="submission" date="2024-03" db="EMBL/GenBank/DDBJ databases">
        <title>Aureococcus anophagefferens CCMP1851 and Kratosvirus quantuckense: Draft genome of a second virus-susceptible host strain in the model system.</title>
        <authorList>
            <person name="Chase E."/>
            <person name="Truchon A.R."/>
            <person name="Schepens W."/>
            <person name="Wilhelm S.W."/>
        </authorList>
    </citation>
    <scope>NUCLEOTIDE SEQUENCE [LARGE SCALE GENOMIC DNA]</scope>
    <source>
        <strain evidence="3 4">CCMP1851</strain>
    </source>
</reference>
<dbReference type="Gene3D" id="1.10.287.70">
    <property type="match status" value="1"/>
</dbReference>
<feature type="compositionally biased region" description="Low complexity" evidence="1">
    <location>
        <begin position="838"/>
        <end position="865"/>
    </location>
</feature>
<feature type="compositionally biased region" description="Basic residues" evidence="1">
    <location>
        <begin position="430"/>
        <end position="457"/>
    </location>
</feature>
<proteinExistence type="predicted"/>
<accession>A0ABR1FY06</accession>
<feature type="compositionally biased region" description="Basic residues" evidence="1">
    <location>
        <begin position="1084"/>
        <end position="1095"/>
    </location>
</feature>
<sequence length="2021" mass="211836">MSDAVAPASPAAPGLATYSPRAEHYFTWAIRKIVSQFARPSTLSSIGDVVAQLKPHADERRYERSRAGGGLGDARAALVDAAYAEARALAISARRKTTPTATLPQEVPRDPFAAAAAGRMASRPPGEAGVAGVAGEAGEAGAAGEAGEAGAAGAAGAAAPPAAAPFAADASALATAAAYAPGRGGRARAEEARLVAALRGRAAAGEAAARDALGARSPSPAARPTKLQHVLTGHFLCGEDEPADVEDGAFRLSLRPPRRACAACAIAIRPGFRCDGTPASRRRRAAVHPASTSPVRFAADPAAEPSRPELVPAAGVRLDLDASTGEAVDPRFGSSSPSARPSSSRASCRTTCGSSRALADAAMVRRFAGFVAAYGPRADLLGFLAATCASDGRAVPAIQELVFAQVVADPRVKAALLLETPNDVGGAARARGRGRSRARRRRAAGPSSRRRSSRRASGRSTSGGGARPAGRRARRALPRPALGLESDGHGWVLLRDLAVYLDDAAYARAVGSYGADPRRRRAPRAAPAARAYYVGQVELLAELCRDRSYNAIAALEAEYTFGMCLWAVVNGGFPGRLRARSRRSSCTSTSSSTRTSGAAARPSCRSARGSRSASSRGRRRVRRRRPPDPGGHVPGRGRRAPVAFSADKFHLLKVFVAHYLDDGATQVMVADEPSRTLVDAQDPQRRRALVDFGFYSNAADLRALLVPLFRVLDGGTDLRSRSAPPRAPPAPAADLRPRYATAAGRRALLLEAKTCIVRVLGAVWDVLGHARRASAVAAARRCRASRRWPASSASSRTAAGRLRAGAAGDGQYARVVAILGALRDLLAVGGAGARRGTRPSSSRSASRSRSWPASSTTTCPPATTPTSASFGRLVDFLARLADVIGRFLVQHPAAQELMVPAIVDLHGPRGPAASGPSRSATSSSASSSPRASAPERRAAESLGRDVFRSLVDRLADHLDGDGDGDGDGGDGGDDDDHRDHLEHAIAARRAAAKGALAAVVDAAPRRRGRRAAPATRRGLVDACVQSRHGRWRGAFATAERCRPSCTRAPRPSTCAGGTRTRSTSTSSRGSPRCRGSARASPSRARPRPRPLRGGRRAGRFVHAALLNLLAAGCGCHNVPNAVAVVAVVPWRQTLWGLLYGPDWRRPRTSACSLGDALDAGRAARALPGPPRRRVWAVVLRVAALALPPAQRAPFVAACDARAGPGLAWLEVAGRARAAPRRRAAAALGRDGGADGLGAAFRTASGTLAAALDGWPAHLRAGAAPRRRADAAPRAAALEGFLRRFLSAREYRDARLRDLQLMIHPASARRSARRRRAATCSADAGVPSRAPMDRFRGAAAPGEAPRDGAGGGAPATCGAYAALVARDRAAAPADGEAALRCGPLSATRRRRGRRRLGGAPAALRRLRVRAARRRRARAARRRRARATPEAVARRSACSLAVLDRARVVWATREEAVRAVADEERAAALAAERERRAAAERANRVLRPSNDPAGQRARVPHARASRPGRRPRAAAALAECAARHVASPPPRCTPPYDFADRDEVDAEHEIDHASGDLIVALEPAAAARGVSAAEGPFRSLLAEVDVSWHGRVERVVFAPEFASSPRSRAAALEASVDLTLICKYKPTVDGHVARLAAGGAPWAPGSAGEQPGGSSTARSAAAPARCARLARAARWSGRRFADGVAAEAAALADGVAAECAALADGVAAEAAALRDGAPPEAEGVAASRAPPAGLDLALLYGAAVALYAAAFGWDEHLAALTAALAAPAAPAVLRRRWGARPASNAQLRPRSRLRDAVTGDMGVGGNALFALVACAGFAWQYALSPTDAMRRRANLSRVLVQLTFFILVTLLLINVFTGIILDTFSSLREELSGRKEKEKYECFVCGVDRTTLDDFGIDKEDHETHEHNKWDYLLYLDHVRSRASDVAPLTGVAAYVAACDAAGDHDWLPLDTSFRLEQLAKGDEKRTNVSHDLRPVYDTLLATQAAVARLRDDSDTSNNDTPDDESHGYAEDAVNTPGPAFVN</sequence>
<keyword evidence="2" id="KW-1133">Transmembrane helix</keyword>
<protein>
    <submittedName>
        <fullName evidence="3">Inositol 1,4,5-trisphosphate-sensitive calcium-release channel</fullName>
    </submittedName>
</protein>
<keyword evidence="2" id="KW-0472">Membrane</keyword>
<feature type="region of interest" description="Disordered" evidence="1">
    <location>
        <begin position="1044"/>
        <end position="1095"/>
    </location>
</feature>
<feature type="region of interest" description="Disordered" evidence="1">
    <location>
        <begin position="1987"/>
        <end position="2021"/>
    </location>
</feature>
<feature type="region of interest" description="Disordered" evidence="1">
    <location>
        <begin position="831"/>
        <end position="865"/>
    </location>
</feature>
<dbReference type="PANTHER" id="PTHR13715">
    <property type="entry name" value="RYANODINE RECEPTOR AND IP3 RECEPTOR"/>
    <property type="match status" value="1"/>
</dbReference>
<evidence type="ECO:0000313" key="4">
    <source>
        <dbReference type="Proteomes" id="UP001363151"/>
    </source>
</evidence>
<feature type="compositionally biased region" description="Basic residues" evidence="1">
    <location>
        <begin position="1496"/>
        <end position="1508"/>
    </location>
</feature>
<feature type="region of interest" description="Disordered" evidence="1">
    <location>
        <begin position="957"/>
        <end position="978"/>
    </location>
</feature>
<evidence type="ECO:0000256" key="2">
    <source>
        <dbReference type="SAM" id="Phobius"/>
    </source>
</evidence>
<name>A0ABR1FY06_AURAN</name>
<gene>
    <name evidence="3" type="primary">RYR1</name>
    <name evidence="3" type="ORF">SO694_00052019</name>
</gene>
<feature type="region of interest" description="Disordered" evidence="1">
    <location>
        <begin position="908"/>
        <end position="942"/>
    </location>
</feature>
<feature type="region of interest" description="Disordered" evidence="1">
    <location>
        <begin position="1309"/>
        <end position="1332"/>
    </location>
</feature>
<comment type="caution">
    <text evidence="3">The sequence shown here is derived from an EMBL/GenBank/DDBJ whole genome shotgun (WGS) entry which is preliminary data.</text>
</comment>
<dbReference type="InterPro" id="IPR015925">
    <property type="entry name" value="Ryanodine_IP3_receptor"/>
</dbReference>
<feature type="compositionally biased region" description="Basic and acidic residues" evidence="1">
    <location>
        <begin position="933"/>
        <end position="942"/>
    </location>
</feature>
<organism evidence="3 4">
    <name type="scientific">Aureococcus anophagefferens</name>
    <name type="common">Harmful bloom alga</name>
    <dbReference type="NCBI Taxonomy" id="44056"/>
    <lineage>
        <taxon>Eukaryota</taxon>
        <taxon>Sar</taxon>
        <taxon>Stramenopiles</taxon>
        <taxon>Ochrophyta</taxon>
        <taxon>Pelagophyceae</taxon>
        <taxon>Pelagomonadales</taxon>
        <taxon>Pelagomonadaceae</taxon>
        <taxon>Aureococcus</taxon>
    </lineage>
</organism>
<feature type="transmembrane region" description="Helical" evidence="2">
    <location>
        <begin position="1799"/>
        <end position="1821"/>
    </location>
</feature>
<evidence type="ECO:0000313" key="3">
    <source>
        <dbReference type="EMBL" id="KAK7241140.1"/>
    </source>
</evidence>
<dbReference type="Proteomes" id="UP001363151">
    <property type="component" value="Unassembled WGS sequence"/>
</dbReference>
<feature type="region of interest" description="Disordered" evidence="1">
    <location>
        <begin position="578"/>
        <end position="639"/>
    </location>
</feature>
<feature type="region of interest" description="Disordered" evidence="1">
    <location>
        <begin position="1485"/>
        <end position="1508"/>
    </location>
</feature>
<feature type="compositionally biased region" description="Low complexity" evidence="1">
    <location>
        <begin position="1052"/>
        <end position="1083"/>
    </location>
</feature>
<feature type="transmembrane region" description="Helical" evidence="2">
    <location>
        <begin position="1833"/>
        <end position="1859"/>
    </location>
</feature>
<feature type="compositionally biased region" description="Basic residues" evidence="1">
    <location>
        <begin position="616"/>
        <end position="625"/>
    </location>
</feature>
<feature type="region of interest" description="Disordered" evidence="1">
    <location>
        <begin position="326"/>
        <end position="347"/>
    </location>
</feature>
<evidence type="ECO:0000256" key="1">
    <source>
        <dbReference type="SAM" id="MobiDB-lite"/>
    </source>
</evidence>
<feature type="compositionally biased region" description="Acidic residues" evidence="1">
    <location>
        <begin position="961"/>
        <end position="974"/>
    </location>
</feature>
<feature type="compositionally biased region" description="Low complexity" evidence="1">
    <location>
        <begin position="908"/>
        <end position="932"/>
    </location>
</feature>
<keyword evidence="4" id="KW-1185">Reference proteome</keyword>
<feature type="region of interest" description="Disordered" evidence="1">
    <location>
        <begin position="283"/>
        <end position="308"/>
    </location>
</feature>
<keyword evidence="2" id="KW-0812">Transmembrane</keyword>
<dbReference type="EMBL" id="JBBJCI010000205">
    <property type="protein sequence ID" value="KAK7241140.1"/>
    <property type="molecule type" value="Genomic_DNA"/>
</dbReference>
<dbReference type="PANTHER" id="PTHR13715:SF99">
    <property type="entry name" value="INOSITOL 1,4,5-TRISPHOSPHATE RECEPTOR-LIKE PROTEIN A"/>
    <property type="match status" value="1"/>
</dbReference>
<feature type="compositionally biased region" description="Low complexity" evidence="1">
    <location>
        <begin position="584"/>
        <end position="615"/>
    </location>
</feature>